<dbReference type="AlphaFoldDB" id="A0AAD2GD81"/>
<feature type="region of interest" description="Disordered" evidence="1">
    <location>
        <begin position="1"/>
        <end position="100"/>
    </location>
</feature>
<feature type="compositionally biased region" description="Acidic residues" evidence="1">
    <location>
        <begin position="57"/>
        <end position="67"/>
    </location>
</feature>
<gene>
    <name evidence="2" type="ORF">CYCCA115_LOCUS24486</name>
</gene>
<dbReference type="EMBL" id="CAKOGP040002524">
    <property type="protein sequence ID" value="CAJ1970470.1"/>
    <property type="molecule type" value="Genomic_DNA"/>
</dbReference>
<dbReference type="Proteomes" id="UP001295423">
    <property type="component" value="Unassembled WGS sequence"/>
</dbReference>
<sequence length="210" mass="23729">MTMLRTIQEENCANEEATSPQKVPFMKPTNQSETMPIRYSSESSSSSMPIKERFEIEDSDSDWDDENSSGNDGCGKDNSTEQTNHTDIFISPNSSSQNDPWHRLVQLQPAMPPQGTAAKSADHESFLERLGRILCNHSDAVIDTSDDTSVIVEISSSISSNCKSHDNIMDFQENGTMTSEERRQRSLKRSQEEYLLQVILAQKQDMDKLW</sequence>
<comment type="caution">
    <text evidence="2">The sequence shown here is derived from an EMBL/GenBank/DDBJ whole genome shotgun (WGS) entry which is preliminary data.</text>
</comment>
<evidence type="ECO:0000313" key="3">
    <source>
        <dbReference type="Proteomes" id="UP001295423"/>
    </source>
</evidence>
<evidence type="ECO:0000313" key="2">
    <source>
        <dbReference type="EMBL" id="CAJ1970470.1"/>
    </source>
</evidence>
<protein>
    <submittedName>
        <fullName evidence="2">Uncharacterized protein</fullName>
    </submittedName>
</protein>
<keyword evidence="3" id="KW-1185">Reference proteome</keyword>
<proteinExistence type="predicted"/>
<evidence type="ECO:0000256" key="1">
    <source>
        <dbReference type="SAM" id="MobiDB-lite"/>
    </source>
</evidence>
<organism evidence="2 3">
    <name type="scientific">Cylindrotheca closterium</name>
    <dbReference type="NCBI Taxonomy" id="2856"/>
    <lineage>
        <taxon>Eukaryota</taxon>
        <taxon>Sar</taxon>
        <taxon>Stramenopiles</taxon>
        <taxon>Ochrophyta</taxon>
        <taxon>Bacillariophyta</taxon>
        <taxon>Bacillariophyceae</taxon>
        <taxon>Bacillariophycidae</taxon>
        <taxon>Bacillariales</taxon>
        <taxon>Bacillariaceae</taxon>
        <taxon>Cylindrotheca</taxon>
    </lineage>
</organism>
<accession>A0AAD2GD81</accession>
<name>A0AAD2GD81_9STRA</name>
<reference evidence="2" key="1">
    <citation type="submission" date="2023-08" db="EMBL/GenBank/DDBJ databases">
        <authorList>
            <person name="Audoor S."/>
            <person name="Bilcke G."/>
        </authorList>
    </citation>
    <scope>NUCLEOTIDE SEQUENCE</scope>
</reference>
<feature type="compositionally biased region" description="Polar residues" evidence="1">
    <location>
        <begin position="80"/>
        <end position="99"/>
    </location>
</feature>